<feature type="compositionally biased region" description="Acidic residues" evidence="1">
    <location>
        <begin position="32"/>
        <end position="41"/>
    </location>
</feature>
<feature type="region of interest" description="Disordered" evidence="1">
    <location>
        <begin position="1"/>
        <end position="43"/>
    </location>
</feature>
<accession>A0A1I7TJ88</accession>
<keyword evidence="2" id="KW-1185">Reference proteome</keyword>
<protein>
    <submittedName>
        <fullName evidence="3">RING-type domain-containing protein</fullName>
    </submittedName>
</protein>
<evidence type="ECO:0000313" key="3">
    <source>
        <dbReference type="WBParaSite" id="Csp11.Scaffold626.g6469.t1"/>
    </source>
</evidence>
<reference evidence="3" key="1">
    <citation type="submission" date="2016-11" db="UniProtKB">
        <authorList>
            <consortium name="WormBaseParasite"/>
        </authorList>
    </citation>
    <scope>IDENTIFICATION</scope>
</reference>
<dbReference type="WBParaSite" id="Csp11.Scaffold626.g6469.t1">
    <property type="protein sequence ID" value="Csp11.Scaffold626.g6469.t1"/>
    <property type="gene ID" value="Csp11.Scaffold626.g6469"/>
</dbReference>
<organism evidence="2 3">
    <name type="scientific">Caenorhabditis tropicalis</name>
    <dbReference type="NCBI Taxonomy" id="1561998"/>
    <lineage>
        <taxon>Eukaryota</taxon>
        <taxon>Metazoa</taxon>
        <taxon>Ecdysozoa</taxon>
        <taxon>Nematoda</taxon>
        <taxon>Chromadorea</taxon>
        <taxon>Rhabditida</taxon>
        <taxon>Rhabditina</taxon>
        <taxon>Rhabditomorpha</taxon>
        <taxon>Rhabditoidea</taxon>
        <taxon>Rhabditidae</taxon>
        <taxon>Peloderinae</taxon>
        <taxon>Caenorhabditis</taxon>
    </lineage>
</organism>
<feature type="region of interest" description="Disordered" evidence="1">
    <location>
        <begin position="747"/>
        <end position="767"/>
    </location>
</feature>
<feature type="compositionally biased region" description="Basic residues" evidence="1">
    <location>
        <begin position="1"/>
        <end position="10"/>
    </location>
</feature>
<sequence length="798" mass="92891">MPPNRKKTKKPAPVAATKKPRKNQPVNKQEEEPAMDSDNNENVDISELKWDMSSEDMKKMMGVSLEFPLPGSVESDIKKSKIIALQRKLTLDLSRFNTGNYAAKRANLDRKLAKLTEGIWNRVPEMMVRGHYANFISHLMTYTELYNYAKFVYEKDYGHGKQSYIPCQLLDLFDDYFMTIDRCYKKGRANIADFSYMLLIRDRVVESFREHFTIGCPMLEMREIKTYTEDLPDRYQPYDYEWLSSSVVLGDYQVPFTKYLAASRINQMEITLKRAELVATHQDDDVDFIRRVRPPIPENANSAMNISKLVVNEETSVRTDFINCYNILRFSAGRIDTATNALLHLERFNEICGVVSRMKKKMIDEITYCENKYLKGRYRTIALLAQIDSLLLILQKVYAMYVDHKKGFYGIAVPELITTPLIELFRMAHEENFHKKEMNAIIQKQFDFVRNQMHYGIQVFFRKHEHHCRQFATVKPDVSEPEPQRRKLDVAPQNFPIEILQHVPRMFNVLNQQHAELDRLHIEKYKAKVAKANFDEYAIQRFRVNACKGCTSFYSNFNDVCTGSQSREAIETAKLEKQDIPPSKEIGRDIMIMANEVMERMEGVPHYVEINKALELEFCAELQGQRIRGKTYKTIALTFTEMLLMEITLSGIRTKYRKADTILVASEIAERLVDMYMDYVCKYSKNPPRRYRIKIDDDDRQGMVSSPEYLPESESEYATDEATDTREHPSNSDQHYIRVFNEVSNGPIEDISEDESSDDLNDDSSDVPDAIVNDFIDNVRRVVIWPDISDDLMNAPLD</sequence>
<evidence type="ECO:0000256" key="1">
    <source>
        <dbReference type="SAM" id="MobiDB-lite"/>
    </source>
</evidence>
<name>A0A1I7TJ88_9PELO</name>
<feature type="region of interest" description="Disordered" evidence="1">
    <location>
        <begin position="692"/>
        <end position="735"/>
    </location>
</feature>
<proteinExistence type="predicted"/>
<dbReference type="eggNOG" id="ENOG502TH1J">
    <property type="taxonomic scope" value="Eukaryota"/>
</dbReference>
<feature type="compositionally biased region" description="Acidic residues" evidence="1">
    <location>
        <begin position="750"/>
        <end position="766"/>
    </location>
</feature>
<dbReference type="AlphaFoldDB" id="A0A1I7TJ88"/>
<evidence type="ECO:0000313" key="2">
    <source>
        <dbReference type="Proteomes" id="UP000095282"/>
    </source>
</evidence>
<dbReference type="Proteomes" id="UP000095282">
    <property type="component" value="Unplaced"/>
</dbReference>
<feature type="compositionally biased region" description="Acidic residues" evidence="1">
    <location>
        <begin position="711"/>
        <end position="722"/>
    </location>
</feature>